<evidence type="ECO:0000313" key="9">
    <source>
        <dbReference type="Proteomes" id="UP000794436"/>
    </source>
</evidence>
<accession>A0A8K1CLQ9</accession>
<dbReference type="AlphaFoldDB" id="A0A8K1CLQ9"/>
<dbReference type="SUPFAM" id="SSF48647">
    <property type="entry name" value="Fungal elicitin"/>
    <property type="match status" value="1"/>
</dbReference>
<dbReference type="GO" id="GO:0052040">
    <property type="term" value="P:symbiont-mediated perturbation of host programmed cell death"/>
    <property type="evidence" value="ECO:0007669"/>
    <property type="project" value="UniProtKB-UniRule"/>
</dbReference>
<feature type="signal peptide" evidence="7">
    <location>
        <begin position="1"/>
        <end position="19"/>
    </location>
</feature>
<keyword evidence="9" id="KW-1185">Reference proteome</keyword>
<evidence type="ECO:0000313" key="8">
    <source>
        <dbReference type="EMBL" id="TMW64955.1"/>
    </source>
</evidence>
<comment type="caution">
    <text evidence="8">The sequence shown here is derived from an EMBL/GenBank/DDBJ whole genome shotgun (WGS) entry which is preliminary data.</text>
</comment>
<proteinExistence type="inferred from homology"/>
<evidence type="ECO:0000256" key="2">
    <source>
        <dbReference type="ARBA" id="ARBA00009544"/>
    </source>
</evidence>
<dbReference type="OrthoDB" id="154450at2759"/>
<evidence type="ECO:0000256" key="7">
    <source>
        <dbReference type="SAM" id="SignalP"/>
    </source>
</evidence>
<dbReference type="SMART" id="SM01187">
    <property type="entry name" value="Elicitin"/>
    <property type="match status" value="1"/>
</dbReference>
<gene>
    <name evidence="8" type="ORF">Poli38472_009122</name>
</gene>
<dbReference type="InterPro" id="IPR002200">
    <property type="entry name" value="Elicitin"/>
</dbReference>
<organism evidence="8 9">
    <name type="scientific">Pythium oligandrum</name>
    <name type="common">Mycoparasitic fungus</name>
    <dbReference type="NCBI Taxonomy" id="41045"/>
    <lineage>
        <taxon>Eukaryota</taxon>
        <taxon>Sar</taxon>
        <taxon>Stramenopiles</taxon>
        <taxon>Oomycota</taxon>
        <taxon>Peronosporomycetes</taxon>
        <taxon>Pythiales</taxon>
        <taxon>Pythiaceae</taxon>
        <taxon>Pythium</taxon>
    </lineage>
</organism>
<comment type="similarity">
    <text evidence="2 6">Belongs to the elicitin family.</text>
</comment>
<comment type="subcellular location">
    <subcellularLocation>
        <location evidence="1 6">Secreted</location>
    </subcellularLocation>
</comment>
<dbReference type="EMBL" id="SPLM01000038">
    <property type="protein sequence ID" value="TMW64955.1"/>
    <property type="molecule type" value="Genomic_DNA"/>
</dbReference>
<dbReference type="Proteomes" id="UP000794436">
    <property type="component" value="Unassembled WGS sequence"/>
</dbReference>
<evidence type="ECO:0000256" key="6">
    <source>
        <dbReference type="RuleBase" id="RU368111"/>
    </source>
</evidence>
<keyword evidence="7" id="KW-0732">Signal</keyword>
<protein>
    <recommendedName>
        <fullName evidence="6">Elicitin</fullName>
    </recommendedName>
</protein>
<keyword evidence="3 6" id="KW-0964">Secreted</keyword>
<evidence type="ECO:0000256" key="3">
    <source>
        <dbReference type="ARBA" id="ARBA00022525"/>
    </source>
</evidence>
<evidence type="ECO:0000256" key="5">
    <source>
        <dbReference type="ARBA" id="ARBA00023157"/>
    </source>
</evidence>
<keyword evidence="4 6" id="KW-0928">Hypersensitive response elicitation</keyword>
<reference evidence="8" key="1">
    <citation type="submission" date="2019-03" db="EMBL/GenBank/DDBJ databases">
        <title>Long read genome sequence of the mycoparasitic Pythium oligandrum ATCC 38472 isolated from sugarbeet rhizosphere.</title>
        <authorList>
            <person name="Gaulin E."/>
        </authorList>
    </citation>
    <scope>NUCLEOTIDE SEQUENCE</scope>
    <source>
        <strain evidence="8">ATCC 38472_TT</strain>
    </source>
</reference>
<keyword evidence="5 6" id="KW-1015">Disulfide bond</keyword>
<dbReference type="Pfam" id="PF00964">
    <property type="entry name" value="Elicitin"/>
    <property type="match status" value="1"/>
</dbReference>
<name>A0A8K1CLQ9_PYTOL</name>
<evidence type="ECO:0000256" key="4">
    <source>
        <dbReference type="ARBA" id="ARBA00022978"/>
    </source>
</evidence>
<evidence type="ECO:0000256" key="1">
    <source>
        <dbReference type="ARBA" id="ARBA00004613"/>
    </source>
</evidence>
<comment type="function">
    <text evidence="6">Induces local and distal defense responses (incompatible hypersensitive reaction) in plants from the solanaceae and cruciferae families. Elicits leaf necrosis and causes the accumulation of pathogenesis-related proteins. Might interact with the lipidic molecules of the plasma membrane.</text>
</comment>
<feature type="chain" id="PRO_5035429766" description="Elicitin" evidence="7">
    <location>
        <begin position="20"/>
        <end position="119"/>
    </location>
</feature>
<dbReference type="InterPro" id="IPR036470">
    <property type="entry name" value="Elicitin_sf"/>
</dbReference>
<dbReference type="GO" id="GO:0005576">
    <property type="term" value="C:extracellular region"/>
    <property type="evidence" value="ECO:0007669"/>
    <property type="project" value="UniProtKB-SubCell"/>
</dbReference>
<dbReference type="PRINTS" id="PR00948">
    <property type="entry name" value="ELICITIN"/>
</dbReference>
<dbReference type="Gene3D" id="1.10.239.10">
    <property type="entry name" value="Elicitin domain"/>
    <property type="match status" value="1"/>
</dbReference>
<sequence>MKLFTVAALCIAAFTQAAAYDEVTECPIEEILKLRALAEEPARPTCEAVSGYTFIPPPGEPTPAQILLMCLTPECKTTINTLISINPADCVLVLGDVRINVKKLAESYKPACQALGIEV</sequence>